<evidence type="ECO:0000313" key="5">
    <source>
        <dbReference type="EMBL" id="PYI09250.1"/>
    </source>
</evidence>
<evidence type="ECO:0000313" key="6">
    <source>
        <dbReference type="Proteomes" id="UP000248423"/>
    </source>
</evidence>
<proteinExistence type="inferred from homology"/>
<evidence type="ECO:0000256" key="1">
    <source>
        <dbReference type="ARBA" id="ARBA00007409"/>
    </source>
</evidence>
<dbReference type="CDD" id="cd03046">
    <property type="entry name" value="GST_N_GTT1_like"/>
    <property type="match status" value="1"/>
</dbReference>
<dbReference type="SUPFAM" id="SSF47616">
    <property type="entry name" value="GST C-terminal domain-like"/>
    <property type="match status" value="1"/>
</dbReference>
<dbReference type="GO" id="GO:0016740">
    <property type="term" value="F:transferase activity"/>
    <property type="evidence" value="ECO:0007669"/>
    <property type="project" value="UniProtKB-KW"/>
</dbReference>
<dbReference type="SFLD" id="SFLDG00358">
    <property type="entry name" value="Main_(cytGST)"/>
    <property type="match status" value="1"/>
</dbReference>
<accession>A0A319EHX3</accession>
<comment type="similarity">
    <text evidence="1 2">Belongs to the GST superfamily.</text>
</comment>
<dbReference type="Proteomes" id="UP000248423">
    <property type="component" value="Unassembled WGS sequence"/>
</dbReference>
<keyword evidence="6" id="KW-1185">Reference proteome</keyword>
<dbReference type="VEuPathDB" id="FungiDB:BO78DRAFT_363433"/>
<dbReference type="Gene3D" id="3.40.30.10">
    <property type="entry name" value="Glutaredoxin"/>
    <property type="match status" value="1"/>
</dbReference>
<dbReference type="OrthoDB" id="2098326at2759"/>
<dbReference type="InterPro" id="IPR004046">
    <property type="entry name" value="GST_C"/>
</dbReference>
<dbReference type="PANTHER" id="PTHR44051:SF9">
    <property type="entry name" value="GLUTATHIONE S-TRANSFERASE 1"/>
    <property type="match status" value="1"/>
</dbReference>
<evidence type="ECO:0000256" key="2">
    <source>
        <dbReference type="RuleBase" id="RU003494"/>
    </source>
</evidence>
<organism evidence="5 6">
    <name type="scientific">Aspergillus sclerotiicarbonarius (strain CBS 121057 / IBT 28362)</name>
    <dbReference type="NCBI Taxonomy" id="1448318"/>
    <lineage>
        <taxon>Eukaryota</taxon>
        <taxon>Fungi</taxon>
        <taxon>Dikarya</taxon>
        <taxon>Ascomycota</taxon>
        <taxon>Pezizomycotina</taxon>
        <taxon>Eurotiomycetes</taxon>
        <taxon>Eurotiomycetidae</taxon>
        <taxon>Eurotiales</taxon>
        <taxon>Aspergillaceae</taxon>
        <taxon>Aspergillus</taxon>
        <taxon>Aspergillus subgen. Circumdati</taxon>
    </lineage>
</organism>
<dbReference type="Gene3D" id="1.20.1050.10">
    <property type="match status" value="1"/>
</dbReference>
<dbReference type="InterPro" id="IPR004045">
    <property type="entry name" value="Glutathione_S-Trfase_N"/>
</dbReference>
<dbReference type="InterPro" id="IPR036249">
    <property type="entry name" value="Thioredoxin-like_sf"/>
</dbReference>
<dbReference type="InterPro" id="IPR036282">
    <property type="entry name" value="Glutathione-S-Trfase_C_sf"/>
</dbReference>
<dbReference type="InterPro" id="IPR040079">
    <property type="entry name" value="Glutathione_S-Trfase"/>
</dbReference>
<gene>
    <name evidence="5" type="ORF">BO78DRAFT_363433</name>
</gene>
<feature type="domain" description="GST C-terminal" evidence="4">
    <location>
        <begin position="115"/>
        <end position="257"/>
    </location>
</feature>
<dbReference type="PROSITE" id="PS50404">
    <property type="entry name" value="GST_NTER"/>
    <property type="match status" value="1"/>
</dbReference>
<dbReference type="PROSITE" id="PS50405">
    <property type="entry name" value="GST_CTER"/>
    <property type="match status" value="1"/>
</dbReference>
<dbReference type="InterPro" id="IPR010987">
    <property type="entry name" value="Glutathione-S-Trfase_C-like"/>
</dbReference>
<dbReference type="AlphaFoldDB" id="A0A319EHX3"/>
<name>A0A319EHX3_ASPSB</name>
<dbReference type="PANTHER" id="PTHR44051">
    <property type="entry name" value="GLUTATHIONE S-TRANSFERASE-RELATED"/>
    <property type="match status" value="1"/>
</dbReference>
<dbReference type="STRING" id="1448318.A0A319EHX3"/>
<dbReference type="Pfam" id="PF00043">
    <property type="entry name" value="GST_C"/>
    <property type="match status" value="1"/>
</dbReference>
<protein>
    <submittedName>
        <fullName evidence="5">Glutathione S-transferase</fullName>
    </submittedName>
</protein>
<feature type="domain" description="GST N-terminal" evidence="3">
    <location>
        <begin position="6"/>
        <end position="94"/>
    </location>
</feature>
<reference evidence="5 6" key="1">
    <citation type="submission" date="2018-02" db="EMBL/GenBank/DDBJ databases">
        <title>The genomes of Aspergillus section Nigri reveals drivers in fungal speciation.</title>
        <authorList>
            <consortium name="DOE Joint Genome Institute"/>
            <person name="Vesth T.C."/>
            <person name="Nybo J."/>
            <person name="Theobald S."/>
            <person name="Brandl J."/>
            <person name="Frisvad J.C."/>
            <person name="Nielsen K.F."/>
            <person name="Lyhne E.K."/>
            <person name="Kogle M.E."/>
            <person name="Kuo A."/>
            <person name="Riley R."/>
            <person name="Clum A."/>
            <person name="Nolan M."/>
            <person name="Lipzen A."/>
            <person name="Salamov A."/>
            <person name="Henrissat B."/>
            <person name="Wiebenga A."/>
            <person name="De vries R.P."/>
            <person name="Grigoriev I.V."/>
            <person name="Mortensen U.H."/>
            <person name="Andersen M.R."/>
            <person name="Baker S.E."/>
        </authorList>
    </citation>
    <scope>NUCLEOTIDE SEQUENCE [LARGE SCALE GENOMIC DNA]</scope>
    <source>
        <strain evidence="5 6">CBS 121057</strain>
    </source>
</reference>
<dbReference type="SUPFAM" id="SSF52833">
    <property type="entry name" value="Thioredoxin-like"/>
    <property type="match status" value="1"/>
</dbReference>
<keyword evidence="5" id="KW-0808">Transferase</keyword>
<dbReference type="Pfam" id="PF02798">
    <property type="entry name" value="GST_N"/>
    <property type="match status" value="1"/>
</dbReference>
<sequence length="260" mass="29096">MSANRGATIVLNWLERSRAQRIAWLLEELTLDYKIQPFQRNANGTAPAELKQIHPLGKSPSLSIQPPEPASKAIVLAESSPILAYLVEHFADEEKKNTLVPRQYVEGKEGMLGGETEEWMRWRYFDSYVEGSLMATVQVRLVFDAVKNAPLPFFIKPITGLITSKVNAEFLDGEFRTHFGFLENQLATAPGGGPYICGKHLTTADIQLSVPLAVALGLGVVPREEFPLLNGYVERLQREEGYRRAVERVKSEHGEGFMLE</sequence>
<evidence type="ECO:0000259" key="4">
    <source>
        <dbReference type="PROSITE" id="PS50405"/>
    </source>
</evidence>
<evidence type="ECO:0000259" key="3">
    <source>
        <dbReference type="PROSITE" id="PS50404"/>
    </source>
</evidence>
<dbReference type="EMBL" id="KZ826329">
    <property type="protein sequence ID" value="PYI09250.1"/>
    <property type="molecule type" value="Genomic_DNA"/>
</dbReference>
<dbReference type="SFLD" id="SFLDS00019">
    <property type="entry name" value="Glutathione_Transferase_(cytos"/>
    <property type="match status" value="1"/>
</dbReference>